<dbReference type="EMBL" id="MWPV01000002">
    <property type="protein sequence ID" value="OUL58234.1"/>
    <property type="molecule type" value="Genomic_DNA"/>
</dbReference>
<dbReference type="RefSeq" id="WP_086743542.1">
    <property type="nucleotide sequence ID" value="NZ_MWPV01000002.1"/>
</dbReference>
<name>A0A244CRL6_PSEDV</name>
<sequence length="233" mass="27644">MNYKLFTFLGFTMMMHTVANADGMVVDKVYHPYVLPYEQEFEWRLLSRQIEDKNYLFQRIGYGKALSDTFAVEGYLIGQRDNSDDYGLHAYEIEARWQLVEQGQYWADWGALVEIEKQHQVDIWELTSGLIFEKEINRTSLTMNLFVVYEWGNTVENEFETEFRAQYRYRWLPQVQPSVELFIGEDFVGIGPGFMGLQRFDGQKQLKWEAGFITEVSHRGKDHSFRIALEYEF</sequence>
<dbReference type="AlphaFoldDB" id="A0A244CRL6"/>
<gene>
    <name evidence="2" type="ORF">B1199_07735</name>
</gene>
<protein>
    <recommendedName>
        <fullName evidence="4">Outer membrane protein beta-barrel domain-containing protein</fullName>
    </recommendedName>
</protein>
<evidence type="ECO:0000256" key="1">
    <source>
        <dbReference type="SAM" id="SignalP"/>
    </source>
</evidence>
<accession>A0A244CRL6</accession>
<dbReference type="Proteomes" id="UP000194841">
    <property type="component" value="Unassembled WGS sequence"/>
</dbReference>
<proteinExistence type="predicted"/>
<evidence type="ECO:0000313" key="2">
    <source>
        <dbReference type="EMBL" id="OUL58234.1"/>
    </source>
</evidence>
<organism evidence="2 3">
    <name type="scientific">Pseudoalteromonas ulvae</name>
    <dbReference type="NCBI Taxonomy" id="107327"/>
    <lineage>
        <taxon>Bacteria</taxon>
        <taxon>Pseudomonadati</taxon>
        <taxon>Pseudomonadota</taxon>
        <taxon>Gammaproteobacteria</taxon>
        <taxon>Alteromonadales</taxon>
        <taxon>Pseudoalteromonadaceae</taxon>
        <taxon>Pseudoalteromonas</taxon>
    </lineage>
</organism>
<keyword evidence="3" id="KW-1185">Reference proteome</keyword>
<feature type="chain" id="PRO_5012196447" description="Outer membrane protein beta-barrel domain-containing protein" evidence="1">
    <location>
        <begin position="22"/>
        <end position="233"/>
    </location>
</feature>
<comment type="caution">
    <text evidence="2">The sequence shown here is derived from an EMBL/GenBank/DDBJ whole genome shotgun (WGS) entry which is preliminary data.</text>
</comment>
<keyword evidence="1" id="KW-0732">Signal</keyword>
<dbReference type="OrthoDB" id="6696169at2"/>
<reference evidence="2 3" key="1">
    <citation type="submission" date="2017-02" db="EMBL/GenBank/DDBJ databases">
        <title>Pseudoalteromonas ulvae TC14 Genome.</title>
        <authorList>
            <person name="Molmeret M."/>
        </authorList>
    </citation>
    <scope>NUCLEOTIDE SEQUENCE [LARGE SCALE GENOMIC DNA]</scope>
    <source>
        <strain evidence="2">TC14</strain>
    </source>
</reference>
<feature type="signal peptide" evidence="1">
    <location>
        <begin position="1"/>
        <end position="21"/>
    </location>
</feature>
<evidence type="ECO:0008006" key="4">
    <source>
        <dbReference type="Google" id="ProtNLM"/>
    </source>
</evidence>
<evidence type="ECO:0000313" key="3">
    <source>
        <dbReference type="Proteomes" id="UP000194841"/>
    </source>
</evidence>